<feature type="region of interest" description="Disordered" evidence="16">
    <location>
        <begin position="831"/>
        <end position="851"/>
    </location>
</feature>
<dbReference type="InterPro" id="IPR001126">
    <property type="entry name" value="UmuC"/>
</dbReference>
<evidence type="ECO:0000256" key="12">
    <source>
        <dbReference type="ARBA" id="ARBA00023242"/>
    </source>
</evidence>
<keyword evidence="7 15" id="KW-0479">Metal-binding</keyword>
<dbReference type="FunFam" id="3.40.50.10190:FF:000011">
    <property type="entry name" value="DNA repair protein REV1"/>
    <property type="match status" value="1"/>
</dbReference>
<keyword evidence="4 14" id="KW-0237">DNA synthesis</keyword>
<keyword evidence="11 14" id="KW-0234">DNA repair</keyword>
<dbReference type="InterPro" id="IPR036420">
    <property type="entry name" value="BRCT_dom_sf"/>
</dbReference>
<feature type="compositionally biased region" description="Basic residues" evidence="16">
    <location>
        <begin position="883"/>
        <end position="894"/>
    </location>
</feature>
<sequence length="1080" mass="122882">MSPVPFSKCDVIGMAGHDDDPIHEEILKQFSFLSFVLSTEGGQTQERPIEINDGQTQEHAIILEEILDDDLTGQTQEHAIILEEILDDHIPQEHGENQTGHVQLEHGDNVTSHIHPNEDNDDDDNIGKVHSFGDYGTYFRHKHIKQQKSDKEYREWDKLRNNGIERPQIFNKMVFHVNGYTNPSINELHRLMIIHGGLFLSYLTKKSAATHVICDRLTPRKLVEFKHCKVVRAQWIVDCIQEGKLLDWKAYRTIPDIDYAQKRLSFGCTMAQSDSMADSKSEPESKSESKLSNSNSNLDVDFSKSDDIESDPEILPLTQSQKVIEEQYGEPPRILDAKHPDFLKSFFAKSRLHHLSTWKADLRLKFLRRIVQQQKCHLQNTNTLFTKVILHIDFDCFFATASAQNYPNIDFQTTPIAVSHGVNTSDIASCNYVARSFGIKNGMWVGGARKLCPNLVCLGYDFQKYEEYASHFYNYLLLRDDLDTIFPVLIDEVLVDCTLTVNKNNTNGSGVGVAKEVDVLMSTIRRDIFDLTKCTISIGASHNVLLAKLALRKSKPNGQYYLSSNIEGFLEDVLVRSLPGVGRSIEKRIAQEIDVEEPLIQHIRTLFNEQKLCAMLGKATGKKIWNYAYGIDDTAIEFDENNKEAILGRKTVSLDVNYGIRFDKVDQVDKFLMQLSQELYSRLISLRFCGSQLTLKLAIRLPEAPIDPPKYLGMGRCYFVSKSSRLGVATNDWGIIGSELKSLFRIASVQIKDLRGIAVTMSKLEDAELMKRSRQKTLDLNDLIVAGSKRRKRTVTGSSDYSVDKIDWDVFKSLPKSLQLELELEQIKGGSVGTRTSSTKSSGVIPSPTKPNGVKAYLQQLIPYQQGVLPEYVRVVEKSPTKKAIRKQLPKKRSASNPPSSPPNWQDESYNTSVLQELPSSLRAEVVRDQQISRKFKHESLKQKLLDKQNILRDVETITQAWIDSKATTVNRSPLFLNEKVTTLSMKKKIQKWIQETVEEGGPHPDDVQVFAAYIKQLLTMGDLTRSMVLVQEMENRIDYEFALLNRDRNRQVGVEVWKEVKEDINTLISQYCRCNKIII</sequence>
<proteinExistence type="inferred from homology"/>
<dbReference type="EMBL" id="JAHMUF010000011">
    <property type="protein sequence ID" value="KAG7193521.1"/>
    <property type="molecule type" value="Genomic_DNA"/>
</dbReference>
<evidence type="ECO:0000256" key="3">
    <source>
        <dbReference type="ARBA" id="ARBA00020399"/>
    </source>
</evidence>
<dbReference type="Pfam" id="PF16727">
    <property type="entry name" value="REV1_C"/>
    <property type="match status" value="1"/>
</dbReference>
<dbReference type="SUPFAM" id="SSF56672">
    <property type="entry name" value="DNA/RNA polymerases"/>
    <property type="match status" value="1"/>
</dbReference>
<dbReference type="PANTHER" id="PTHR45990:SF1">
    <property type="entry name" value="DNA REPAIR PROTEIN REV1"/>
    <property type="match status" value="1"/>
</dbReference>
<feature type="binding site" evidence="15">
    <location>
        <position position="393"/>
    </location>
    <ligand>
        <name>Mg(2+)</name>
        <dbReference type="ChEBI" id="CHEBI:18420"/>
        <label>1</label>
    </ligand>
</feature>
<dbReference type="PROSITE" id="PS50173">
    <property type="entry name" value="UMUC"/>
    <property type="match status" value="1"/>
</dbReference>
<feature type="domain" description="UmuC" evidence="18">
    <location>
        <begin position="389"/>
        <end position="582"/>
    </location>
</feature>
<evidence type="ECO:0000256" key="16">
    <source>
        <dbReference type="SAM" id="MobiDB-lite"/>
    </source>
</evidence>
<evidence type="ECO:0000256" key="8">
    <source>
        <dbReference type="ARBA" id="ARBA00022763"/>
    </source>
</evidence>
<dbReference type="InterPro" id="IPR036775">
    <property type="entry name" value="DNA_pol_Y-fam_lit_finger_sf"/>
</dbReference>
<evidence type="ECO:0000256" key="1">
    <source>
        <dbReference type="ARBA" id="ARBA00004123"/>
    </source>
</evidence>
<keyword evidence="8 14" id="KW-0227">DNA damage</keyword>
<dbReference type="CDD" id="cd17719">
    <property type="entry name" value="BRCT_Rev1"/>
    <property type="match status" value="1"/>
</dbReference>
<evidence type="ECO:0000256" key="9">
    <source>
        <dbReference type="ARBA" id="ARBA00022842"/>
    </source>
</evidence>
<evidence type="ECO:0000256" key="13">
    <source>
        <dbReference type="ARBA" id="ARBA00058985"/>
    </source>
</evidence>
<evidence type="ECO:0000313" key="20">
    <source>
        <dbReference type="Proteomes" id="UP000790833"/>
    </source>
</evidence>
<dbReference type="InterPro" id="IPR012112">
    <property type="entry name" value="REV1"/>
</dbReference>
<dbReference type="EC" id="2.7.7.-" evidence="14"/>
<dbReference type="Proteomes" id="UP000790833">
    <property type="component" value="Unassembled WGS sequence"/>
</dbReference>
<feature type="compositionally biased region" description="Polar residues" evidence="16">
    <location>
        <begin position="833"/>
        <end position="844"/>
    </location>
</feature>
<evidence type="ECO:0000256" key="4">
    <source>
        <dbReference type="ARBA" id="ARBA00022634"/>
    </source>
</evidence>
<dbReference type="GO" id="GO:0046872">
    <property type="term" value="F:metal ion binding"/>
    <property type="evidence" value="ECO:0007669"/>
    <property type="project" value="UniProtKB-KW"/>
</dbReference>
<feature type="region of interest" description="Disordered" evidence="16">
    <location>
        <begin position="275"/>
        <end position="310"/>
    </location>
</feature>
<evidence type="ECO:0000313" key="19">
    <source>
        <dbReference type="EMBL" id="KAG7193521.1"/>
    </source>
</evidence>
<feature type="binding site" evidence="15">
    <location>
        <position position="491"/>
    </location>
    <ligand>
        <name>Mg(2+)</name>
        <dbReference type="ChEBI" id="CHEBI:18420"/>
        <label>1</label>
    </ligand>
</feature>
<dbReference type="Gene3D" id="1.20.58.1280">
    <property type="entry name" value="DNA repair protein Rev1, C-terminal domain"/>
    <property type="match status" value="1"/>
</dbReference>
<reference evidence="19" key="1">
    <citation type="submission" date="2021-03" db="EMBL/GenBank/DDBJ databases">
        <authorList>
            <person name="Palmer J.M."/>
        </authorList>
    </citation>
    <scope>NUCLEOTIDE SEQUENCE</scope>
    <source>
        <strain evidence="19">ARV_011</strain>
    </source>
</reference>
<accession>A0A9P7V915</accession>
<feature type="domain" description="BRCT" evidence="17">
    <location>
        <begin position="165"/>
        <end position="253"/>
    </location>
</feature>
<gene>
    <name evidence="19" type="primary">REV1</name>
    <name evidence="19" type="ORF">KQ657_000589</name>
</gene>
<evidence type="ECO:0000256" key="15">
    <source>
        <dbReference type="PIRSR" id="PIRSR036573-2"/>
    </source>
</evidence>
<keyword evidence="20" id="KW-1185">Reference proteome</keyword>
<dbReference type="Gene3D" id="3.40.50.10190">
    <property type="entry name" value="BRCT domain"/>
    <property type="match status" value="1"/>
</dbReference>
<dbReference type="GO" id="GO:0003684">
    <property type="term" value="F:damaged DNA binding"/>
    <property type="evidence" value="ECO:0007669"/>
    <property type="project" value="UniProtKB-UniRule"/>
</dbReference>
<evidence type="ECO:0000259" key="18">
    <source>
        <dbReference type="PROSITE" id="PS50173"/>
    </source>
</evidence>
<keyword evidence="10 14" id="KW-0238">DNA-binding</keyword>
<evidence type="ECO:0000256" key="10">
    <source>
        <dbReference type="ARBA" id="ARBA00023125"/>
    </source>
</evidence>
<dbReference type="RefSeq" id="XP_043049069.1">
    <property type="nucleotide sequence ID" value="XM_043191426.1"/>
</dbReference>
<dbReference type="SMART" id="SM00292">
    <property type="entry name" value="BRCT"/>
    <property type="match status" value="1"/>
</dbReference>
<dbReference type="PROSITE" id="PS50172">
    <property type="entry name" value="BRCT"/>
    <property type="match status" value="1"/>
</dbReference>
<dbReference type="InterPro" id="IPR043128">
    <property type="entry name" value="Rev_trsase/Diguanyl_cyclase"/>
</dbReference>
<keyword evidence="5 14" id="KW-0808">Transferase</keyword>
<keyword evidence="9 15" id="KW-0460">Magnesium</keyword>
<comment type="subcellular location">
    <subcellularLocation>
        <location evidence="1 14">Nucleus</location>
    </subcellularLocation>
</comment>
<dbReference type="GO" id="GO:0006281">
    <property type="term" value="P:DNA repair"/>
    <property type="evidence" value="ECO:0007669"/>
    <property type="project" value="UniProtKB-KW"/>
</dbReference>
<comment type="function">
    <text evidence="13">Deoxycytidyl transferase involved in DNA repair. Transfers a dCMP residue from dCTP to the 3'-end of a DNA primer in a template-dependent reaction. May assist in the first step in the bypass of abasic lesions by the insertion of a nucleotide opposite the lesion. Required for normal induction of mutations by physical and chemical agents. Involved in mitochondrial DNA mutagenesis.</text>
</comment>
<dbReference type="Gene3D" id="6.10.250.1490">
    <property type="match status" value="1"/>
</dbReference>
<evidence type="ECO:0000256" key="2">
    <source>
        <dbReference type="ARBA" id="ARBA00010945"/>
    </source>
</evidence>
<dbReference type="Pfam" id="PF00817">
    <property type="entry name" value="IMS"/>
    <property type="match status" value="1"/>
</dbReference>
<dbReference type="PANTHER" id="PTHR45990">
    <property type="entry name" value="DNA REPAIR PROTEIN REV1"/>
    <property type="match status" value="1"/>
</dbReference>
<evidence type="ECO:0000256" key="14">
    <source>
        <dbReference type="PIRNR" id="PIRNR036573"/>
    </source>
</evidence>
<dbReference type="SUPFAM" id="SSF52113">
    <property type="entry name" value="BRCT domain"/>
    <property type="match status" value="1"/>
</dbReference>
<dbReference type="GO" id="GO:0003887">
    <property type="term" value="F:DNA-directed DNA polymerase activity"/>
    <property type="evidence" value="ECO:0007669"/>
    <property type="project" value="TreeGrafter"/>
</dbReference>
<dbReference type="SUPFAM" id="SSF100879">
    <property type="entry name" value="Lesion bypass DNA polymerase (Y-family), little finger domain"/>
    <property type="match status" value="1"/>
</dbReference>
<comment type="cofactor">
    <cofactor evidence="15">
        <name>Mg(2+)</name>
        <dbReference type="ChEBI" id="CHEBI:18420"/>
    </cofactor>
    <text evidence="15">Binds 2 magnesium ions.</text>
</comment>
<dbReference type="FunFam" id="3.30.1490.100:FF:000001">
    <property type="entry name" value="DNA repair protein REV1"/>
    <property type="match status" value="1"/>
</dbReference>
<evidence type="ECO:0000256" key="7">
    <source>
        <dbReference type="ARBA" id="ARBA00022723"/>
    </source>
</evidence>
<dbReference type="GO" id="GO:0042276">
    <property type="term" value="P:error-prone translesion synthesis"/>
    <property type="evidence" value="ECO:0007669"/>
    <property type="project" value="InterPro"/>
</dbReference>
<keyword evidence="6 14" id="KW-0548">Nucleotidyltransferase</keyword>
<dbReference type="Pfam" id="PF16589">
    <property type="entry name" value="BRCT_2"/>
    <property type="match status" value="1"/>
</dbReference>
<dbReference type="GO" id="GO:0005634">
    <property type="term" value="C:nucleus"/>
    <property type="evidence" value="ECO:0007669"/>
    <property type="project" value="UniProtKB-SubCell"/>
</dbReference>
<feature type="compositionally biased region" description="Basic and acidic residues" evidence="16">
    <location>
        <begin position="277"/>
        <end position="289"/>
    </location>
</feature>
<keyword evidence="12 14" id="KW-0539">Nucleus</keyword>
<dbReference type="GeneID" id="66113963"/>
<evidence type="ECO:0000256" key="6">
    <source>
        <dbReference type="ARBA" id="ARBA00022695"/>
    </source>
</evidence>
<dbReference type="GO" id="GO:0017125">
    <property type="term" value="F:deoxycytidyl transferase activity"/>
    <property type="evidence" value="ECO:0007669"/>
    <property type="project" value="TreeGrafter"/>
</dbReference>
<dbReference type="InterPro" id="IPR038401">
    <property type="entry name" value="Rev1_C_sf"/>
</dbReference>
<dbReference type="Gene3D" id="3.40.1170.60">
    <property type="match status" value="1"/>
</dbReference>
<dbReference type="Gene3D" id="3.30.1490.100">
    <property type="entry name" value="DNA polymerase, Y-family, little finger domain"/>
    <property type="match status" value="1"/>
</dbReference>
<dbReference type="OrthoDB" id="427711at2759"/>
<protein>
    <recommendedName>
        <fullName evidence="3 14">DNA repair protein REV1</fullName>
        <ecNumber evidence="14">2.7.7.-</ecNumber>
    </recommendedName>
</protein>
<comment type="caution">
    <text evidence="19">The sequence shown here is derived from an EMBL/GenBank/DDBJ whole genome shotgun (WGS) entry which is preliminary data.</text>
</comment>
<organism evidence="19 20">
    <name type="scientific">Scheffersomyces spartinae</name>
    <dbReference type="NCBI Taxonomy" id="45513"/>
    <lineage>
        <taxon>Eukaryota</taxon>
        <taxon>Fungi</taxon>
        <taxon>Dikarya</taxon>
        <taxon>Ascomycota</taxon>
        <taxon>Saccharomycotina</taxon>
        <taxon>Pichiomycetes</taxon>
        <taxon>Debaryomycetaceae</taxon>
        <taxon>Scheffersomyces</taxon>
    </lineage>
</organism>
<evidence type="ECO:0000259" key="17">
    <source>
        <dbReference type="PROSITE" id="PS50172"/>
    </source>
</evidence>
<dbReference type="Gene3D" id="3.30.70.270">
    <property type="match status" value="1"/>
</dbReference>
<dbReference type="InterPro" id="IPR043502">
    <property type="entry name" value="DNA/RNA_pol_sf"/>
</dbReference>
<feature type="binding site" evidence="15">
    <location>
        <position position="492"/>
    </location>
    <ligand>
        <name>Mg(2+)</name>
        <dbReference type="ChEBI" id="CHEBI:18420"/>
        <label>1</label>
    </ligand>
</feature>
<evidence type="ECO:0000256" key="11">
    <source>
        <dbReference type="ARBA" id="ARBA00023204"/>
    </source>
</evidence>
<name>A0A9P7V915_9ASCO</name>
<dbReference type="InterPro" id="IPR031991">
    <property type="entry name" value="Rev1_C"/>
</dbReference>
<comment type="similarity">
    <text evidence="2 14">Belongs to the DNA polymerase type-Y family.</text>
</comment>
<evidence type="ECO:0000256" key="5">
    <source>
        <dbReference type="ARBA" id="ARBA00022679"/>
    </source>
</evidence>
<dbReference type="InterPro" id="IPR017961">
    <property type="entry name" value="DNA_pol_Y-fam_little_finger"/>
</dbReference>
<dbReference type="InterPro" id="IPR001357">
    <property type="entry name" value="BRCT_dom"/>
</dbReference>
<dbReference type="Pfam" id="PF11799">
    <property type="entry name" value="IMS_C"/>
    <property type="match status" value="1"/>
</dbReference>
<dbReference type="PIRSF" id="PIRSF036573">
    <property type="entry name" value="REV1"/>
    <property type="match status" value="1"/>
</dbReference>
<dbReference type="Gene3D" id="1.10.150.20">
    <property type="entry name" value="5' to 3' exonuclease, C-terminal subdomain"/>
    <property type="match status" value="1"/>
</dbReference>
<dbReference type="GO" id="GO:0070987">
    <property type="term" value="P:error-free translesion synthesis"/>
    <property type="evidence" value="ECO:0007669"/>
    <property type="project" value="UniProtKB-ARBA"/>
</dbReference>
<dbReference type="AlphaFoldDB" id="A0A9P7V915"/>
<feature type="region of interest" description="Disordered" evidence="16">
    <location>
        <begin position="883"/>
        <end position="909"/>
    </location>
</feature>